<keyword evidence="2" id="KW-0472">Membrane</keyword>
<evidence type="ECO:0000313" key="3">
    <source>
        <dbReference type="EMBL" id="NJC23209.1"/>
    </source>
</evidence>
<comment type="caution">
    <text evidence="3">The sequence shown here is derived from an EMBL/GenBank/DDBJ whole genome shotgun (WGS) entry which is preliminary data.</text>
</comment>
<protein>
    <submittedName>
        <fullName evidence="3">Uncharacterized protein</fullName>
    </submittedName>
</protein>
<evidence type="ECO:0000256" key="2">
    <source>
        <dbReference type="SAM" id="Phobius"/>
    </source>
</evidence>
<dbReference type="Proteomes" id="UP000547458">
    <property type="component" value="Unassembled WGS sequence"/>
</dbReference>
<evidence type="ECO:0000256" key="1">
    <source>
        <dbReference type="SAM" id="MobiDB-lite"/>
    </source>
</evidence>
<feature type="transmembrane region" description="Helical" evidence="2">
    <location>
        <begin position="105"/>
        <end position="125"/>
    </location>
</feature>
<evidence type="ECO:0000313" key="4">
    <source>
        <dbReference type="Proteomes" id="UP000547458"/>
    </source>
</evidence>
<feature type="region of interest" description="Disordered" evidence="1">
    <location>
        <begin position="1"/>
        <end position="31"/>
    </location>
</feature>
<dbReference type="RefSeq" id="WP_167994255.1">
    <property type="nucleotide sequence ID" value="NZ_JAATJL010000001.1"/>
</dbReference>
<keyword evidence="4" id="KW-1185">Reference proteome</keyword>
<dbReference type="AlphaFoldDB" id="A0A846RQ48"/>
<sequence>MVYDSKSARSMSEASERAHRDAATTAAHEEHIQRTGEKRILVRAVNGELLSYTPDEYGVSRTGLGPKISTWWGHLVYVLAILVITMIFLYLPIHGMFVERDPEAGWFLIVTGLFVLLGIYATRNFRREWRAHKLRKERGLPRPLQ</sequence>
<gene>
    <name evidence="3" type="ORF">BJ994_002285</name>
</gene>
<feature type="compositionally biased region" description="Basic and acidic residues" evidence="1">
    <location>
        <begin position="14"/>
        <end position="31"/>
    </location>
</feature>
<feature type="transmembrane region" description="Helical" evidence="2">
    <location>
        <begin position="71"/>
        <end position="93"/>
    </location>
</feature>
<keyword evidence="2" id="KW-1133">Transmembrane helix</keyword>
<organism evidence="3 4">
    <name type="scientific">Arthrobacter pigmenti</name>
    <dbReference type="NCBI Taxonomy" id="271432"/>
    <lineage>
        <taxon>Bacteria</taxon>
        <taxon>Bacillati</taxon>
        <taxon>Actinomycetota</taxon>
        <taxon>Actinomycetes</taxon>
        <taxon>Micrococcales</taxon>
        <taxon>Micrococcaceae</taxon>
        <taxon>Arthrobacter</taxon>
    </lineage>
</organism>
<accession>A0A846RQ48</accession>
<name>A0A846RQ48_9MICC</name>
<keyword evidence="2" id="KW-0812">Transmembrane</keyword>
<proteinExistence type="predicted"/>
<dbReference type="EMBL" id="JAATJL010000001">
    <property type="protein sequence ID" value="NJC23209.1"/>
    <property type="molecule type" value="Genomic_DNA"/>
</dbReference>
<reference evidence="3 4" key="1">
    <citation type="submission" date="2020-03" db="EMBL/GenBank/DDBJ databases">
        <title>Sequencing the genomes of 1000 actinobacteria strains.</title>
        <authorList>
            <person name="Klenk H.-P."/>
        </authorList>
    </citation>
    <scope>NUCLEOTIDE SEQUENCE [LARGE SCALE GENOMIC DNA]</scope>
    <source>
        <strain evidence="3 4">DSM 16403</strain>
    </source>
</reference>